<feature type="compositionally biased region" description="Low complexity" evidence="1">
    <location>
        <begin position="121"/>
        <end position="140"/>
    </location>
</feature>
<feature type="region of interest" description="Disordered" evidence="1">
    <location>
        <begin position="449"/>
        <end position="512"/>
    </location>
</feature>
<dbReference type="CDD" id="cd11650">
    <property type="entry name" value="AT4G37440_like"/>
    <property type="match status" value="1"/>
</dbReference>
<gene>
    <name evidence="2" type="ORF">Cgig2_033267</name>
</gene>
<dbReference type="PANTHER" id="PTHR34057">
    <property type="entry name" value="ELONGATION FACTOR"/>
    <property type="match status" value="1"/>
</dbReference>
<dbReference type="OrthoDB" id="21648at2759"/>
<evidence type="ECO:0000256" key="1">
    <source>
        <dbReference type="SAM" id="MobiDB-lite"/>
    </source>
</evidence>
<organism evidence="2 3">
    <name type="scientific">Carnegiea gigantea</name>
    <dbReference type="NCBI Taxonomy" id="171969"/>
    <lineage>
        <taxon>Eukaryota</taxon>
        <taxon>Viridiplantae</taxon>
        <taxon>Streptophyta</taxon>
        <taxon>Embryophyta</taxon>
        <taxon>Tracheophyta</taxon>
        <taxon>Spermatophyta</taxon>
        <taxon>Magnoliopsida</taxon>
        <taxon>eudicotyledons</taxon>
        <taxon>Gunneridae</taxon>
        <taxon>Pentapetalae</taxon>
        <taxon>Caryophyllales</taxon>
        <taxon>Cactineae</taxon>
        <taxon>Cactaceae</taxon>
        <taxon>Cactoideae</taxon>
        <taxon>Echinocereeae</taxon>
        <taxon>Carnegiea</taxon>
    </lineage>
</organism>
<feature type="compositionally biased region" description="Polar residues" evidence="1">
    <location>
        <begin position="466"/>
        <end position="486"/>
    </location>
</feature>
<proteinExistence type="predicted"/>
<name>A0A9Q1QP73_9CARY</name>
<reference evidence="2" key="1">
    <citation type="submission" date="2022-04" db="EMBL/GenBank/DDBJ databases">
        <title>Carnegiea gigantea Genome sequencing and assembly v2.</title>
        <authorList>
            <person name="Copetti D."/>
            <person name="Sanderson M.J."/>
            <person name="Burquez A."/>
            <person name="Wojciechowski M.F."/>
        </authorList>
    </citation>
    <scope>NUCLEOTIDE SEQUENCE</scope>
    <source>
        <strain evidence="2">SGP5-SGP5p</strain>
        <tissue evidence="2">Aerial part</tissue>
    </source>
</reference>
<dbReference type="Proteomes" id="UP001153076">
    <property type="component" value="Unassembled WGS sequence"/>
</dbReference>
<comment type="caution">
    <text evidence="2">The sequence shown here is derived from an EMBL/GenBank/DDBJ whole genome shotgun (WGS) entry which is preliminary data.</text>
</comment>
<accession>A0A9Q1QP73</accession>
<protein>
    <submittedName>
        <fullName evidence="2">Uncharacterized protein</fullName>
    </submittedName>
</protein>
<dbReference type="InterPro" id="IPR038745">
    <property type="entry name" value="AT4G37440-like"/>
</dbReference>
<keyword evidence="3" id="KW-1185">Reference proteome</keyword>
<dbReference type="EMBL" id="JAKOGI010000017">
    <property type="protein sequence ID" value="KAJ8450073.1"/>
    <property type="molecule type" value="Genomic_DNA"/>
</dbReference>
<evidence type="ECO:0000313" key="3">
    <source>
        <dbReference type="Proteomes" id="UP001153076"/>
    </source>
</evidence>
<evidence type="ECO:0000313" key="2">
    <source>
        <dbReference type="EMBL" id="KAJ8450073.1"/>
    </source>
</evidence>
<feature type="region of interest" description="Disordered" evidence="1">
    <location>
        <begin position="102"/>
        <end position="145"/>
    </location>
</feature>
<dbReference type="PANTHER" id="PTHR34057:SF10">
    <property type="entry name" value="TRANSPOSASE, PTTA_EN_SPM, PLANT"/>
    <property type="match status" value="1"/>
</dbReference>
<feature type="compositionally biased region" description="Basic residues" evidence="1">
    <location>
        <begin position="491"/>
        <end position="512"/>
    </location>
</feature>
<sequence>MVMVPIIGMSGKLETLAETPPAIMENGNSVKSPEEKMMICSSNCEDNTFDEAATVAEEKRIMTCTNNSEDNIFHTEESLGSHYHTVPSKDTNDDVEVDIVGELKPDEERVAERESQNVTESSSSFGSTDSGTGSAAGSSDVEVESQVQDDNASLLRFDGFSHLFGTRKKKVTARWRTFVRPVMWRCKWVELQLRELQSQVFKYDRELAECDRKKQCELERDPTEDLGVKSVPFISQNRSVKLMKRKKRKRVEETVDLASYTSSHSLFSYYASKRPVAGSACIDDDHNNHDVNPAKKTPFGSDEFGIAGGWTAFESKDSNAFEIILRKIDEGQLQVHLLRTRMDKVVREHAGKFTSDGSSFAHDDPAANCAPNSALPHVNIEKTPFTSVCTTSQRGHVTPLPEMVESTDQPLIEGKCEQTGNGVLTYDQPVKEELNYPEEAEIQRAESALATKGEAGNVRNIVDPDSASQMPVTREQSAVKTRSISKLVTPKNKRKRGRRKARSGRWNRRSSG</sequence>
<feature type="compositionally biased region" description="Basic and acidic residues" evidence="1">
    <location>
        <begin position="102"/>
        <end position="115"/>
    </location>
</feature>
<dbReference type="AlphaFoldDB" id="A0A9Q1QP73"/>